<dbReference type="InterPro" id="IPR006121">
    <property type="entry name" value="HMA_dom"/>
</dbReference>
<dbReference type="PRINTS" id="PR00944">
    <property type="entry name" value="CUEXPORT"/>
</dbReference>
<dbReference type="CDD" id="cd00371">
    <property type="entry name" value="HMA"/>
    <property type="match status" value="1"/>
</dbReference>
<reference evidence="3 4" key="1">
    <citation type="submission" date="2017-02" db="EMBL/GenBank/DDBJ databases">
        <title>The new phylogeny of genus Mycobacterium.</title>
        <authorList>
            <person name="Tortoli E."/>
            <person name="Trovato A."/>
            <person name="Cirillo D.M."/>
        </authorList>
    </citation>
    <scope>NUCLEOTIDE SEQUENCE [LARGE SCALE GENOMIC DNA]</scope>
    <source>
        <strain evidence="3 4">FI-09383</strain>
    </source>
</reference>
<dbReference type="Proteomes" id="UP000192772">
    <property type="component" value="Unassembled WGS sequence"/>
</dbReference>
<dbReference type="GO" id="GO:0006825">
    <property type="term" value="P:copper ion transport"/>
    <property type="evidence" value="ECO:0007669"/>
    <property type="project" value="InterPro"/>
</dbReference>
<keyword evidence="1" id="KW-0479">Metal-binding</keyword>
<dbReference type="InterPro" id="IPR017969">
    <property type="entry name" value="Heavy-metal-associated_CS"/>
</dbReference>
<proteinExistence type="predicted"/>
<feature type="domain" description="HMA" evidence="2">
    <location>
        <begin position="2"/>
        <end position="67"/>
    </location>
</feature>
<accession>A0A1A0QNE6</accession>
<dbReference type="Pfam" id="PF00403">
    <property type="entry name" value="HMA"/>
    <property type="match status" value="1"/>
</dbReference>
<dbReference type="AlphaFoldDB" id="A0A1A0QNE6"/>
<accession>A0A1X0D190</accession>
<sequence>MTTTTITVTGMTCAHCAASVREEIGEIAGVRDVQVDVASGAVTIDSENPVDPAVIQSAVEDAGYQLAS</sequence>
<organism evidence="3 4">
    <name type="scientific">Mycolicibacterium elephantis</name>
    <dbReference type="NCBI Taxonomy" id="81858"/>
    <lineage>
        <taxon>Bacteria</taxon>
        <taxon>Bacillati</taxon>
        <taxon>Actinomycetota</taxon>
        <taxon>Actinomycetes</taxon>
        <taxon>Mycobacteriales</taxon>
        <taxon>Mycobacteriaceae</taxon>
        <taxon>Mycolicibacterium</taxon>
    </lineage>
</organism>
<dbReference type="STRING" id="81858.BST23_11670"/>
<dbReference type="RefSeq" id="WP_064891484.1">
    <property type="nucleotide sequence ID" value="NZ_JBCGVB010000005.1"/>
</dbReference>
<dbReference type="EMBL" id="MVHP01000011">
    <property type="protein sequence ID" value="ORA65989.1"/>
    <property type="molecule type" value="Genomic_DNA"/>
</dbReference>
<evidence type="ECO:0000313" key="4">
    <source>
        <dbReference type="Proteomes" id="UP000192772"/>
    </source>
</evidence>
<dbReference type="InterPro" id="IPR000428">
    <property type="entry name" value="Cu-bd"/>
</dbReference>
<gene>
    <name evidence="3" type="ORF">BST23_11670</name>
</gene>
<dbReference type="PROSITE" id="PS01047">
    <property type="entry name" value="HMA_1"/>
    <property type="match status" value="1"/>
</dbReference>
<comment type="caution">
    <text evidence="3">The sequence shown here is derived from an EMBL/GenBank/DDBJ whole genome shotgun (WGS) entry which is preliminary data.</text>
</comment>
<protein>
    <submittedName>
        <fullName evidence="3">Cation-transporting ATPase</fullName>
    </submittedName>
</protein>
<dbReference type="OrthoDB" id="9813965at2"/>
<evidence type="ECO:0000313" key="3">
    <source>
        <dbReference type="EMBL" id="ORA65989.1"/>
    </source>
</evidence>
<dbReference type="PROSITE" id="PS50846">
    <property type="entry name" value="HMA_2"/>
    <property type="match status" value="1"/>
</dbReference>
<dbReference type="Gene3D" id="3.30.70.100">
    <property type="match status" value="1"/>
</dbReference>
<dbReference type="GO" id="GO:0005507">
    <property type="term" value="F:copper ion binding"/>
    <property type="evidence" value="ECO:0007669"/>
    <property type="project" value="InterPro"/>
</dbReference>
<dbReference type="SUPFAM" id="SSF55008">
    <property type="entry name" value="HMA, heavy metal-associated domain"/>
    <property type="match status" value="1"/>
</dbReference>
<evidence type="ECO:0000259" key="2">
    <source>
        <dbReference type="PROSITE" id="PS50846"/>
    </source>
</evidence>
<evidence type="ECO:0000256" key="1">
    <source>
        <dbReference type="ARBA" id="ARBA00022723"/>
    </source>
</evidence>
<name>A0A1A0QNE6_9MYCO</name>
<dbReference type="InterPro" id="IPR036163">
    <property type="entry name" value="HMA_dom_sf"/>
</dbReference>